<dbReference type="AlphaFoldDB" id="A0AAE0GF80"/>
<evidence type="ECO:0000313" key="3">
    <source>
        <dbReference type="Proteomes" id="UP001190700"/>
    </source>
</evidence>
<reference evidence="2 3" key="1">
    <citation type="journal article" date="2015" name="Genome Biol. Evol.">
        <title>Comparative Genomics of a Bacterivorous Green Alga Reveals Evolutionary Causalities and Consequences of Phago-Mixotrophic Mode of Nutrition.</title>
        <authorList>
            <person name="Burns J.A."/>
            <person name="Paasch A."/>
            <person name="Narechania A."/>
            <person name="Kim E."/>
        </authorList>
    </citation>
    <scope>NUCLEOTIDE SEQUENCE [LARGE SCALE GENOMIC DNA]</scope>
    <source>
        <strain evidence="2 3">PLY_AMNH</strain>
    </source>
</reference>
<dbReference type="EMBL" id="LGRX02006248">
    <property type="protein sequence ID" value="KAK3277109.1"/>
    <property type="molecule type" value="Genomic_DNA"/>
</dbReference>
<accession>A0AAE0GF80</accession>
<comment type="caution">
    <text evidence="2">The sequence shown here is derived from an EMBL/GenBank/DDBJ whole genome shotgun (WGS) entry which is preliminary data.</text>
</comment>
<gene>
    <name evidence="2" type="ORF">CYMTET_14860</name>
</gene>
<evidence type="ECO:0000313" key="2">
    <source>
        <dbReference type="EMBL" id="KAK3277109.1"/>
    </source>
</evidence>
<dbReference type="Proteomes" id="UP001190700">
    <property type="component" value="Unassembled WGS sequence"/>
</dbReference>
<evidence type="ECO:0000256" key="1">
    <source>
        <dbReference type="SAM" id="MobiDB-lite"/>
    </source>
</evidence>
<keyword evidence="3" id="KW-1185">Reference proteome</keyword>
<feature type="region of interest" description="Disordered" evidence="1">
    <location>
        <begin position="109"/>
        <end position="131"/>
    </location>
</feature>
<feature type="region of interest" description="Disordered" evidence="1">
    <location>
        <begin position="192"/>
        <end position="226"/>
    </location>
</feature>
<protein>
    <submittedName>
        <fullName evidence="2">Uncharacterized protein</fullName>
    </submittedName>
</protein>
<organism evidence="2 3">
    <name type="scientific">Cymbomonas tetramitiformis</name>
    <dbReference type="NCBI Taxonomy" id="36881"/>
    <lineage>
        <taxon>Eukaryota</taxon>
        <taxon>Viridiplantae</taxon>
        <taxon>Chlorophyta</taxon>
        <taxon>Pyramimonadophyceae</taxon>
        <taxon>Pyramimonadales</taxon>
        <taxon>Pyramimonadaceae</taxon>
        <taxon>Cymbomonas</taxon>
    </lineage>
</organism>
<feature type="compositionally biased region" description="Low complexity" evidence="1">
    <location>
        <begin position="203"/>
        <end position="212"/>
    </location>
</feature>
<proteinExistence type="predicted"/>
<name>A0AAE0GF80_9CHLO</name>
<sequence>MEVATKPAILKLMKVQRDGVVVLEDSTRLREKSTVQNIASCHLQVKYQYDCSATIHGKHLWSSNPILLQTLIPSASPPPAQRRMPSHEHLFGDWEGERGQSKARLVGAKYPPGRAAKGSSSKAPGKGRPSKVAQMIEIVHERAELRKAEASAIATASAEAEAQRLAAMQTENDKQRAHELSFIHILASAMADQAPPPLPTPTPAVATNVATPTAPPEDVGNENVSN</sequence>